<evidence type="ECO:0000256" key="3">
    <source>
        <dbReference type="ARBA" id="ARBA00012413"/>
    </source>
</evidence>
<dbReference type="Pfam" id="PF01222">
    <property type="entry name" value="ERG4_ERG24"/>
    <property type="match status" value="1"/>
</dbReference>
<reference evidence="20" key="1">
    <citation type="journal article" date="2020" name="J. Eukaryot. Microbiol.">
        <title>De novo Sequencing, Assembly and Annotation of the Transcriptome for the Free-Living Testate Amoeba Arcella intermedia.</title>
        <authorList>
            <person name="Ribeiro G.M."/>
            <person name="Porfirio-Sousa A.L."/>
            <person name="Maurer-Alcala X.X."/>
            <person name="Katz L.A."/>
            <person name="Lahr D.J.G."/>
        </authorList>
    </citation>
    <scope>NUCLEOTIDE SEQUENCE</scope>
</reference>
<evidence type="ECO:0000256" key="12">
    <source>
        <dbReference type="ARBA" id="ARBA00023136"/>
    </source>
</evidence>
<dbReference type="AlphaFoldDB" id="A0A6B2LCB5"/>
<dbReference type="InterPro" id="IPR018083">
    <property type="entry name" value="Sterol_reductase_CS"/>
</dbReference>
<evidence type="ECO:0000256" key="11">
    <source>
        <dbReference type="ARBA" id="ARBA00023098"/>
    </source>
</evidence>
<dbReference type="GO" id="GO:0016126">
    <property type="term" value="P:sterol biosynthetic process"/>
    <property type="evidence" value="ECO:0007669"/>
    <property type="project" value="UniProtKB-KW"/>
</dbReference>
<keyword evidence="6" id="KW-0521">NADP</keyword>
<evidence type="ECO:0000256" key="2">
    <source>
        <dbReference type="ARBA" id="ARBA00005402"/>
    </source>
</evidence>
<evidence type="ECO:0000256" key="1">
    <source>
        <dbReference type="ARBA" id="ARBA00004141"/>
    </source>
</evidence>
<evidence type="ECO:0000256" key="17">
    <source>
        <dbReference type="ARBA" id="ARBA00060577"/>
    </source>
</evidence>
<dbReference type="PANTHER" id="PTHR21257:SF52">
    <property type="entry name" value="DELTA(14)-STEROL REDUCTASE TM7SF2"/>
    <property type="match status" value="1"/>
</dbReference>
<evidence type="ECO:0000256" key="19">
    <source>
        <dbReference type="SAM" id="Phobius"/>
    </source>
</evidence>
<evidence type="ECO:0000256" key="8">
    <source>
        <dbReference type="ARBA" id="ARBA00022989"/>
    </source>
</evidence>
<comment type="subcellular location">
    <subcellularLocation>
        <location evidence="1">Membrane</location>
        <topology evidence="1">Multi-pass membrane protein</topology>
    </subcellularLocation>
</comment>
<dbReference type="GO" id="GO:0005789">
    <property type="term" value="C:endoplasmic reticulum membrane"/>
    <property type="evidence" value="ECO:0007669"/>
    <property type="project" value="TreeGrafter"/>
</dbReference>
<keyword evidence="9" id="KW-0560">Oxidoreductase</keyword>
<dbReference type="PANTHER" id="PTHR21257">
    <property type="entry name" value="DELTA(14)-STEROL REDUCTASE"/>
    <property type="match status" value="1"/>
</dbReference>
<evidence type="ECO:0000256" key="16">
    <source>
        <dbReference type="ARBA" id="ARBA00031227"/>
    </source>
</evidence>
<keyword evidence="11" id="KW-0443">Lipid metabolism</keyword>
<keyword evidence="12 19" id="KW-0472">Membrane</keyword>
<feature type="transmembrane region" description="Helical" evidence="19">
    <location>
        <begin position="12"/>
        <end position="31"/>
    </location>
</feature>
<evidence type="ECO:0000256" key="14">
    <source>
        <dbReference type="ARBA" id="ARBA00023221"/>
    </source>
</evidence>
<dbReference type="PROSITE" id="PS01018">
    <property type="entry name" value="STEROL_REDUCT_2"/>
    <property type="match status" value="1"/>
</dbReference>
<keyword evidence="5 19" id="KW-0812">Transmembrane</keyword>
<evidence type="ECO:0000256" key="13">
    <source>
        <dbReference type="ARBA" id="ARBA00023166"/>
    </source>
</evidence>
<evidence type="ECO:0000256" key="10">
    <source>
        <dbReference type="ARBA" id="ARBA00023011"/>
    </source>
</evidence>
<dbReference type="FunFam" id="1.20.120.1630:FF:000011">
    <property type="entry name" value="Delta(14)-sterol reductase"/>
    <property type="match status" value="1"/>
</dbReference>
<evidence type="ECO:0000256" key="6">
    <source>
        <dbReference type="ARBA" id="ARBA00022857"/>
    </source>
</evidence>
<feature type="transmembrane region" description="Helical" evidence="19">
    <location>
        <begin position="159"/>
        <end position="177"/>
    </location>
</feature>
<keyword evidence="13" id="KW-1207">Sterol metabolism</keyword>
<feature type="transmembrane region" description="Helical" evidence="19">
    <location>
        <begin position="236"/>
        <end position="254"/>
    </location>
</feature>
<protein>
    <recommendedName>
        <fullName evidence="18">Delta(14)-sterol reductase</fullName>
        <ecNumber evidence="3">1.3.1.70</ecNumber>
    </recommendedName>
    <alternativeName>
        <fullName evidence="15">C-14 sterol reductase</fullName>
    </alternativeName>
    <alternativeName>
        <fullName evidence="16">Sterol C14-reductase</fullName>
    </alternativeName>
</protein>
<accession>A0A6B2LCB5</accession>
<dbReference type="GO" id="GO:0050613">
    <property type="term" value="F:Delta14-sterol reductase activity"/>
    <property type="evidence" value="ECO:0007669"/>
    <property type="project" value="UniProtKB-EC"/>
</dbReference>
<evidence type="ECO:0000313" key="20">
    <source>
        <dbReference type="EMBL" id="NDV34625.1"/>
    </source>
</evidence>
<evidence type="ECO:0000256" key="18">
    <source>
        <dbReference type="ARBA" id="ARBA00069705"/>
    </source>
</evidence>
<name>A0A6B2LCB5_9EUKA</name>
<evidence type="ECO:0000256" key="4">
    <source>
        <dbReference type="ARBA" id="ARBA00022516"/>
    </source>
</evidence>
<sequence length="288" mass="33934">MIYERYGELVSFVLVFSFVVSVYLYISAYLFNRVEKHHITGNFFLDFWLGVELNPRFGGLDLKMFALRPGMIGWIMINLSTLTKQYATLGTVGLRMFLSFLLSFLYVADYFFFEEKMLSTWDIIAEHWGFMLVWADLWFIPITFSIQGWYLLELDDNISAPHIFLTLALFAVGYYIFRISNLEKDQFKNDPEKRIWGKKAKSIDNKLLVDGWWGKMQHPNYVGDILMAISFSLPAGYSYLGAYFYPIYLTTLLIHRQMRDDKKCANKYGTLWEKYTKQVPYKLIPGLY</sequence>
<comment type="pathway">
    <text evidence="17">Steroid biosynthesis.</text>
</comment>
<comment type="similarity">
    <text evidence="2">Belongs to the ERG4/ERG24 family.</text>
</comment>
<keyword evidence="10" id="KW-0756">Sterol biosynthesis</keyword>
<evidence type="ECO:0000256" key="5">
    <source>
        <dbReference type="ARBA" id="ARBA00022692"/>
    </source>
</evidence>
<organism evidence="20">
    <name type="scientific">Arcella intermedia</name>
    <dbReference type="NCBI Taxonomy" id="1963864"/>
    <lineage>
        <taxon>Eukaryota</taxon>
        <taxon>Amoebozoa</taxon>
        <taxon>Tubulinea</taxon>
        <taxon>Elardia</taxon>
        <taxon>Arcellinida</taxon>
        <taxon>Sphaerothecina</taxon>
        <taxon>Arcellidae</taxon>
        <taxon>Arcella</taxon>
    </lineage>
</organism>
<feature type="transmembrane region" description="Helical" evidence="19">
    <location>
        <begin position="86"/>
        <end position="108"/>
    </location>
</feature>
<keyword evidence="4" id="KW-0444">Lipid biosynthesis</keyword>
<dbReference type="EMBL" id="GIBP01005656">
    <property type="protein sequence ID" value="NDV34625.1"/>
    <property type="molecule type" value="Transcribed_RNA"/>
</dbReference>
<feature type="transmembrane region" description="Helical" evidence="19">
    <location>
        <begin position="128"/>
        <end position="152"/>
    </location>
</feature>
<proteinExistence type="inferred from homology"/>
<evidence type="ECO:0000256" key="9">
    <source>
        <dbReference type="ARBA" id="ARBA00023002"/>
    </source>
</evidence>
<evidence type="ECO:0000256" key="7">
    <source>
        <dbReference type="ARBA" id="ARBA00022955"/>
    </source>
</evidence>
<dbReference type="InterPro" id="IPR001171">
    <property type="entry name" value="ERG24_DHCR-like"/>
</dbReference>
<dbReference type="Gene3D" id="1.20.120.1630">
    <property type="match status" value="1"/>
</dbReference>
<keyword evidence="7" id="KW-0752">Steroid biosynthesis</keyword>
<dbReference type="EC" id="1.3.1.70" evidence="3"/>
<keyword evidence="8 19" id="KW-1133">Transmembrane helix</keyword>
<evidence type="ECO:0000256" key="15">
    <source>
        <dbReference type="ARBA" id="ARBA00030165"/>
    </source>
</evidence>
<keyword evidence="14" id="KW-0753">Steroid metabolism</keyword>